<evidence type="ECO:0000313" key="6">
    <source>
        <dbReference type="Proteomes" id="UP000522688"/>
    </source>
</evidence>
<comment type="caution">
    <text evidence="4">The sequence shown here is derived from an EMBL/GenBank/DDBJ whole genome shotgun (WGS) entry which is preliminary data.</text>
</comment>
<dbReference type="AlphaFoldDB" id="A0A7W3JJ24"/>
<evidence type="ECO:0000256" key="1">
    <source>
        <dbReference type="SAM" id="MobiDB-lite"/>
    </source>
</evidence>
<sequence length="161" mass="16200">MGRGTEAERAGPGRRRSSRRSATSRIAAAAGVVVVCGVLLTGCTGAEEPVVIGDVYTGAGAGELSVDGPGDTSPAVGWVEPGESFFVTTYGSSSCPAAPTGIAEDGGDLVVEMTMIGGEVCTADYGPTSYALDLPEPRDPAETVGVTLQFDDDDVSLALTP</sequence>
<keyword evidence="2" id="KW-0472">Membrane</keyword>
<evidence type="ECO:0000313" key="5">
    <source>
        <dbReference type="Proteomes" id="UP000321154"/>
    </source>
</evidence>
<organism evidence="4 6">
    <name type="scientific">Frigoribacterium faeni</name>
    <dbReference type="NCBI Taxonomy" id="145483"/>
    <lineage>
        <taxon>Bacteria</taxon>
        <taxon>Bacillati</taxon>
        <taxon>Actinomycetota</taxon>
        <taxon>Actinomycetes</taxon>
        <taxon>Micrococcales</taxon>
        <taxon>Microbacteriaceae</taxon>
        <taxon>Frigoribacterium</taxon>
    </lineage>
</organism>
<keyword evidence="5" id="KW-1185">Reference proteome</keyword>
<dbReference type="RefSeq" id="WP_146856651.1">
    <property type="nucleotide sequence ID" value="NZ_BAAAHR010000003.1"/>
</dbReference>
<dbReference type="EMBL" id="BJUV01000033">
    <property type="protein sequence ID" value="GEK84324.1"/>
    <property type="molecule type" value="Genomic_DNA"/>
</dbReference>
<feature type="transmembrane region" description="Helical" evidence="2">
    <location>
        <begin position="22"/>
        <end position="40"/>
    </location>
</feature>
<protein>
    <submittedName>
        <fullName evidence="4">Uncharacterized protein</fullName>
    </submittedName>
</protein>
<feature type="compositionally biased region" description="Basic and acidic residues" evidence="1">
    <location>
        <begin position="1"/>
        <end position="11"/>
    </location>
</feature>
<accession>A0A7W3JJ24</accession>
<reference evidence="4 6" key="2">
    <citation type="submission" date="2020-07" db="EMBL/GenBank/DDBJ databases">
        <title>Sequencing the genomes of 1000 actinobacteria strains.</title>
        <authorList>
            <person name="Klenk H.-P."/>
        </authorList>
    </citation>
    <scope>NUCLEOTIDE SEQUENCE [LARGE SCALE GENOMIC DNA]</scope>
    <source>
        <strain evidence="4 6">DSM 10309</strain>
    </source>
</reference>
<reference evidence="3 5" key="1">
    <citation type="submission" date="2019-07" db="EMBL/GenBank/DDBJ databases">
        <title>Whole genome shotgun sequence of Frigoribacterium faeni NBRC 103066.</title>
        <authorList>
            <person name="Hosoyama A."/>
            <person name="Uohara A."/>
            <person name="Ohji S."/>
            <person name="Ichikawa N."/>
        </authorList>
    </citation>
    <scope>NUCLEOTIDE SEQUENCE [LARGE SCALE GENOMIC DNA]</scope>
    <source>
        <strain evidence="3 5">NBRC 103066</strain>
    </source>
</reference>
<evidence type="ECO:0000256" key="2">
    <source>
        <dbReference type="SAM" id="Phobius"/>
    </source>
</evidence>
<dbReference type="Proteomes" id="UP000522688">
    <property type="component" value="Unassembled WGS sequence"/>
</dbReference>
<keyword evidence="2" id="KW-0812">Transmembrane</keyword>
<dbReference type="OrthoDB" id="5188731at2"/>
<gene>
    <name evidence="4" type="ORF">FB463_002022</name>
    <name evidence="3" type="ORF">FFA01_26330</name>
</gene>
<evidence type="ECO:0000313" key="4">
    <source>
        <dbReference type="EMBL" id="MBA8813773.1"/>
    </source>
</evidence>
<keyword evidence="2" id="KW-1133">Transmembrane helix</keyword>
<evidence type="ECO:0000313" key="3">
    <source>
        <dbReference type="EMBL" id="GEK84324.1"/>
    </source>
</evidence>
<name>A0A7W3JJ24_9MICO</name>
<proteinExistence type="predicted"/>
<feature type="region of interest" description="Disordered" evidence="1">
    <location>
        <begin position="1"/>
        <end position="22"/>
    </location>
</feature>
<dbReference type="EMBL" id="JACGWW010000002">
    <property type="protein sequence ID" value="MBA8813773.1"/>
    <property type="molecule type" value="Genomic_DNA"/>
</dbReference>
<dbReference type="Proteomes" id="UP000321154">
    <property type="component" value="Unassembled WGS sequence"/>
</dbReference>